<proteinExistence type="predicted"/>
<reference evidence="3" key="2">
    <citation type="journal article" date="2021" name="PeerJ">
        <title>Extensive microbial diversity within the chicken gut microbiome revealed by metagenomics and culture.</title>
        <authorList>
            <person name="Gilroy R."/>
            <person name="Ravi A."/>
            <person name="Getino M."/>
            <person name="Pursley I."/>
            <person name="Horton D.L."/>
            <person name="Alikhan N.F."/>
            <person name="Baker D."/>
            <person name="Gharbi K."/>
            <person name="Hall N."/>
            <person name="Watson M."/>
            <person name="Adriaenssens E.M."/>
            <person name="Foster-Nyarko E."/>
            <person name="Jarju S."/>
            <person name="Secka A."/>
            <person name="Antonio M."/>
            <person name="Oren A."/>
            <person name="Chaudhuri R.R."/>
            <person name="La Ragione R."/>
            <person name="Hildebrand F."/>
            <person name="Pallen M.J."/>
        </authorList>
    </citation>
    <scope>NUCLEOTIDE SEQUENCE</scope>
    <source>
        <strain evidence="3">1370</strain>
    </source>
</reference>
<keyword evidence="2" id="KW-1133">Transmembrane helix</keyword>
<protein>
    <submittedName>
        <fullName evidence="3">Uncharacterized protein</fullName>
    </submittedName>
</protein>
<keyword evidence="2" id="KW-0812">Transmembrane</keyword>
<keyword evidence="1" id="KW-0175">Coiled coil</keyword>
<evidence type="ECO:0000313" key="3">
    <source>
        <dbReference type="EMBL" id="HIV10860.1"/>
    </source>
</evidence>
<accession>A0A9D1NQA5</accession>
<dbReference type="Proteomes" id="UP000823960">
    <property type="component" value="Unassembled WGS sequence"/>
</dbReference>
<reference evidence="3" key="1">
    <citation type="submission" date="2020-10" db="EMBL/GenBank/DDBJ databases">
        <authorList>
            <person name="Gilroy R."/>
        </authorList>
    </citation>
    <scope>NUCLEOTIDE SEQUENCE</scope>
    <source>
        <strain evidence="3">1370</strain>
    </source>
</reference>
<gene>
    <name evidence="3" type="ORF">IAD28_04085</name>
</gene>
<dbReference type="AlphaFoldDB" id="A0A9D1NQA5"/>
<sequence length="288" mass="33480">MADNDRKNEGLIPKEDLEYEKELLEKEQLEQKMLYQRELERAAREKADRERHERELRQQKVELVKLKQGVIESSETIKEEPKEEIKLSPGKRLAEFWYRSKWIVIFCVFTALVFGYIVYDTATRTDYDLTVLVVMDNQSLYARTPELTAFLEEYCDDINGDGEVNVLVYNISTNYSDPTTVTSSQAQLMTQLQLGENMLIISDGTTDFEVHDFTGELEGECVTALGIRLNCSLTRDKLKWQQMPDELYIGIREPARLLSTSYEEMSQNYENALPTYLRIYEAIASSEK</sequence>
<dbReference type="EMBL" id="DVOL01000053">
    <property type="protein sequence ID" value="HIV10860.1"/>
    <property type="molecule type" value="Genomic_DNA"/>
</dbReference>
<evidence type="ECO:0000313" key="4">
    <source>
        <dbReference type="Proteomes" id="UP000823960"/>
    </source>
</evidence>
<organism evidence="3 4">
    <name type="scientific">Candidatus Faeciplasma avium</name>
    <dbReference type="NCBI Taxonomy" id="2840798"/>
    <lineage>
        <taxon>Bacteria</taxon>
        <taxon>Bacillati</taxon>
        <taxon>Bacillota</taxon>
        <taxon>Clostridia</taxon>
        <taxon>Eubacteriales</taxon>
        <taxon>Oscillospiraceae</taxon>
        <taxon>Oscillospiraceae incertae sedis</taxon>
        <taxon>Candidatus Faeciplasma</taxon>
    </lineage>
</organism>
<evidence type="ECO:0000256" key="1">
    <source>
        <dbReference type="SAM" id="Coils"/>
    </source>
</evidence>
<comment type="caution">
    <text evidence="3">The sequence shown here is derived from an EMBL/GenBank/DDBJ whole genome shotgun (WGS) entry which is preliminary data.</text>
</comment>
<keyword evidence="2" id="KW-0472">Membrane</keyword>
<feature type="coiled-coil region" evidence="1">
    <location>
        <begin position="25"/>
        <end position="69"/>
    </location>
</feature>
<feature type="transmembrane region" description="Helical" evidence="2">
    <location>
        <begin position="102"/>
        <end position="119"/>
    </location>
</feature>
<name>A0A9D1NQA5_9FIRM</name>
<evidence type="ECO:0000256" key="2">
    <source>
        <dbReference type="SAM" id="Phobius"/>
    </source>
</evidence>